<protein>
    <submittedName>
        <fullName evidence="3">Uncharacterized protein</fullName>
    </submittedName>
</protein>
<evidence type="ECO:0000256" key="2">
    <source>
        <dbReference type="SAM" id="SignalP"/>
    </source>
</evidence>
<dbReference type="EMBL" id="QEOP01000001">
    <property type="protein sequence ID" value="PVZ95361.1"/>
    <property type="molecule type" value="Genomic_DNA"/>
</dbReference>
<keyword evidence="1" id="KW-1133">Transmembrane helix</keyword>
<evidence type="ECO:0000256" key="1">
    <source>
        <dbReference type="SAM" id="Phobius"/>
    </source>
</evidence>
<keyword evidence="4" id="KW-1185">Reference proteome</keyword>
<proteinExistence type="predicted"/>
<sequence>MRSSWPVRSYYRQMGRRHLFVFAPLGILAVALVASSPAHAVGNSYQWSGGSSVGFDTSDPTNWSGAAGPGSGDDIYIPAGTDMNVDGGPLTVRRLMVDVGQDFGISGQPMTITGEIAVTQPAGYATEIENDLTLDDVDFVFVQDTNTLFVSGPMTVVGDAQLGGEGDIVVSGQVAGGSVTVFGDGDLVLRGGGSLAGISVQSGTVHAGSVITSDVAATGGVLSGGTPSNTGGSEQSVGAVSLGSSAVLSPGPTPGGDDEGLFATTGSLSAAPGSSVVLGLGAASDAVAVAGTADITGSTLIVHPRPGLQAGDRFVPITAGAIVGEFADESGTPLTGGSTFVQSGQRWRITYGTTDIAVENLGPVPTAGSAPSGAGALAETGPAGAGTLAALGMTFTALGAALLVATRLVPSFSPRRPPRSSRR</sequence>
<dbReference type="Proteomes" id="UP000244893">
    <property type="component" value="Unassembled WGS sequence"/>
</dbReference>
<feature type="signal peptide" evidence="2">
    <location>
        <begin position="1"/>
        <end position="40"/>
    </location>
</feature>
<reference evidence="3 4" key="1">
    <citation type="submission" date="2018-05" db="EMBL/GenBank/DDBJ databases">
        <title>Amnibacterium sp. M8JJ-5, whole genome shotgun sequence.</title>
        <authorList>
            <person name="Tuo L."/>
        </authorList>
    </citation>
    <scope>NUCLEOTIDE SEQUENCE [LARGE SCALE GENOMIC DNA]</scope>
    <source>
        <strain evidence="3 4">M8JJ-5</strain>
    </source>
</reference>
<organism evidence="3 4">
    <name type="scientific">Amnibacterium flavum</name>
    <dbReference type="NCBI Taxonomy" id="2173173"/>
    <lineage>
        <taxon>Bacteria</taxon>
        <taxon>Bacillati</taxon>
        <taxon>Actinomycetota</taxon>
        <taxon>Actinomycetes</taxon>
        <taxon>Micrococcales</taxon>
        <taxon>Microbacteriaceae</taxon>
        <taxon>Amnibacterium</taxon>
    </lineage>
</organism>
<name>A0A2V1HSQ2_9MICO</name>
<evidence type="ECO:0000313" key="3">
    <source>
        <dbReference type="EMBL" id="PVZ95361.1"/>
    </source>
</evidence>
<gene>
    <name evidence="3" type="ORF">DDQ50_02245</name>
</gene>
<keyword evidence="1" id="KW-0812">Transmembrane</keyword>
<evidence type="ECO:0000313" key="4">
    <source>
        <dbReference type="Proteomes" id="UP000244893"/>
    </source>
</evidence>
<keyword evidence="1" id="KW-0472">Membrane</keyword>
<keyword evidence="2" id="KW-0732">Signal</keyword>
<dbReference type="AlphaFoldDB" id="A0A2V1HSQ2"/>
<comment type="caution">
    <text evidence="3">The sequence shown here is derived from an EMBL/GenBank/DDBJ whole genome shotgun (WGS) entry which is preliminary data.</text>
</comment>
<accession>A0A2V1HSQ2</accession>
<feature type="transmembrane region" description="Helical" evidence="1">
    <location>
        <begin position="388"/>
        <end position="409"/>
    </location>
</feature>
<feature type="chain" id="PRO_5016025659" evidence="2">
    <location>
        <begin position="41"/>
        <end position="423"/>
    </location>
</feature>